<dbReference type="Proteomes" id="UP000019593">
    <property type="component" value="Chromosome"/>
</dbReference>
<sequence length="213" mass="24308">MPIAVIQGKVVVFAHVPKTGGSSVERYLSDHGMMGLKSDRRIRGFPCSMQHLHSDALAAMVEVDKADLNVMLVRHPVARIASEYRYQMRKRGWLRDRLSFSGWLRYTLTRRALNPYYRDNHFRPQHEFELPGAEVFRFEDGVDTCIATLAERLGTPAPATSIREKPSPRRDFAFTARDLARIETVYAQDFARYGYEMGRDALLEAGLSADMIP</sequence>
<dbReference type="KEGG" id="red:roselon_03304"/>
<protein>
    <recommendedName>
        <fullName evidence="3">Sulfotransferase family protein</fullName>
    </recommendedName>
</protein>
<keyword evidence="2" id="KW-1185">Reference proteome</keyword>
<dbReference type="InterPro" id="IPR027417">
    <property type="entry name" value="P-loop_NTPase"/>
</dbReference>
<dbReference type="EMBL" id="CP004372">
    <property type="protein sequence ID" value="AHM05562.1"/>
    <property type="molecule type" value="Genomic_DNA"/>
</dbReference>
<dbReference type="RefSeq" id="WP_025313196.1">
    <property type="nucleotide sequence ID" value="NZ_CP004372.1"/>
</dbReference>
<accession>W8S5R3</accession>
<evidence type="ECO:0000313" key="2">
    <source>
        <dbReference type="Proteomes" id="UP000019593"/>
    </source>
</evidence>
<gene>
    <name evidence="1" type="ORF">roselon_03304</name>
</gene>
<evidence type="ECO:0000313" key="1">
    <source>
        <dbReference type="EMBL" id="AHM05562.1"/>
    </source>
</evidence>
<dbReference type="eggNOG" id="ENOG5031MP1">
    <property type="taxonomic scope" value="Bacteria"/>
</dbReference>
<dbReference type="GO" id="GO:0008146">
    <property type="term" value="F:sulfotransferase activity"/>
    <property type="evidence" value="ECO:0007669"/>
    <property type="project" value="InterPro"/>
</dbReference>
<organism evidence="1 2">
    <name type="scientific">Roseicyclus elongatus DSM 19469</name>
    <dbReference type="NCBI Taxonomy" id="1294273"/>
    <lineage>
        <taxon>Bacteria</taxon>
        <taxon>Pseudomonadati</taxon>
        <taxon>Pseudomonadota</taxon>
        <taxon>Alphaproteobacteria</taxon>
        <taxon>Rhodobacterales</taxon>
        <taxon>Roseobacteraceae</taxon>
        <taxon>Roseicyclus</taxon>
    </lineage>
</organism>
<proteinExistence type="predicted"/>
<dbReference type="STRING" id="1294273.roselon_03304"/>
<dbReference type="Pfam" id="PF03567">
    <property type="entry name" value="Sulfotransfer_2"/>
    <property type="match status" value="1"/>
</dbReference>
<evidence type="ECO:0008006" key="3">
    <source>
        <dbReference type="Google" id="ProtNLM"/>
    </source>
</evidence>
<name>W8S5R3_9RHOB</name>
<dbReference type="AlphaFoldDB" id="W8S5R3"/>
<dbReference type="OrthoDB" id="7444642at2"/>
<dbReference type="Gene3D" id="3.40.50.300">
    <property type="entry name" value="P-loop containing nucleotide triphosphate hydrolases"/>
    <property type="match status" value="1"/>
</dbReference>
<reference evidence="1 2" key="1">
    <citation type="submission" date="2013-03" db="EMBL/GenBank/DDBJ databases">
        <authorList>
            <person name="Fiebig A."/>
            <person name="Goeker M."/>
            <person name="Klenk H.-P.P."/>
        </authorList>
    </citation>
    <scope>NUCLEOTIDE SEQUENCE [LARGE SCALE GENOMIC DNA]</scope>
    <source>
        <strain evidence="2">DSM 19469</strain>
    </source>
</reference>
<dbReference type="GO" id="GO:0016020">
    <property type="term" value="C:membrane"/>
    <property type="evidence" value="ECO:0007669"/>
    <property type="project" value="InterPro"/>
</dbReference>
<dbReference type="InterPro" id="IPR005331">
    <property type="entry name" value="Sulfotransferase"/>
</dbReference>
<dbReference type="SUPFAM" id="SSF52540">
    <property type="entry name" value="P-loop containing nucleoside triphosphate hydrolases"/>
    <property type="match status" value="1"/>
</dbReference>
<dbReference type="HOGENOM" id="CLU_1330803_0_0_5"/>